<evidence type="ECO:0000256" key="7">
    <source>
        <dbReference type="ARBA" id="ARBA00022989"/>
    </source>
</evidence>
<evidence type="ECO:0000256" key="4">
    <source>
        <dbReference type="ARBA" id="ARBA00022538"/>
    </source>
</evidence>
<evidence type="ECO:0000313" key="11">
    <source>
        <dbReference type="EMBL" id="WZP05813.1"/>
    </source>
</evidence>
<comment type="subcellular location">
    <subcellularLocation>
        <location evidence="1">Cell membrane</location>
        <topology evidence="1">Multi-pass membrane protein</topology>
    </subcellularLocation>
</comment>
<proteinExistence type="predicted"/>
<dbReference type="Pfam" id="PF02386">
    <property type="entry name" value="TrkH"/>
    <property type="match status" value="1"/>
</dbReference>
<dbReference type="PANTHER" id="PTHR32024">
    <property type="entry name" value="TRK SYSTEM POTASSIUM UPTAKE PROTEIN TRKG-RELATED"/>
    <property type="match status" value="1"/>
</dbReference>
<dbReference type="EMBL" id="CP151651">
    <property type="protein sequence ID" value="WZP05813.1"/>
    <property type="molecule type" value="Genomic_DNA"/>
</dbReference>
<feature type="transmembrane region" description="Helical" evidence="10">
    <location>
        <begin position="137"/>
        <end position="158"/>
    </location>
</feature>
<keyword evidence="7 10" id="KW-1133">Transmembrane helix</keyword>
<sequence length="456" mass="49904">MYKEHKRMRRMGRSYNWIKMNPAQMLSVGFLILIGVGTLLLMLPFATKDRHHLSFIDALFEATSAVCVTGLVVVDTQTTFTVFGQIVLMVLIQIGGLGFMTFGVLIAIMLGKNIGLKGRLMIQESLNQLSIEGMVRLVKFVVGFTLIAEMIGALILAIRWSSDFGFPRSLYYGIFHSVSAFNNAGFDIMGQFRSVTEYAGDFTVIMTLSFLLIIGGIGYIVVLDVKRNKSLKKLSLHTKLVLLMTLILNILGTVFIFALEYDNPGTLANLPLKDKLLGAFFHGVVPRTAGFNSLNTGELTLGSQLVTMLLMFIGGGSGGTAGGIKVTTFVLIFLAVRALIKEEDEVSLMGRRIPKDLIVRAFTITVYSIGFIFFILFILSITENAPLNVLLFEVISAFGTVGMSMGLTPELSATGKGVIAFMMFAGRVGPITIAFALARRKGKAKYKFAEEKIMIG</sequence>
<evidence type="ECO:0000256" key="8">
    <source>
        <dbReference type="ARBA" id="ARBA00023065"/>
    </source>
</evidence>
<keyword evidence="6" id="KW-0630">Potassium</keyword>
<evidence type="ECO:0000256" key="10">
    <source>
        <dbReference type="SAM" id="Phobius"/>
    </source>
</evidence>
<keyword evidence="5 10" id="KW-0812">Transmembrane</keyword>
<gene>
    <name evidence="11" type="ORF">AADC60_17165</name>
</gene>
<dbReference type="PANTHER" id="PTHR32024:SF1">
    <property type="entry name" value="KTR SYSTEM POTASSIUM UPTAKE PROTEIN B"/>
    <property type="match status" value="1"/>
</dbReference>
<evidence type="ECO:0000256" key="9">
    <source>
        <dbReference type="ARBA" id="ARBA00023136"/>
    </source>
</evidence>
<feature type="transmembrane region" description="Helical" evidence="10">
    <location>
        <begin position="357"/>
        <end position="381"/>
    </location>
</feature>
<dbReference type="Proteomes" id="UP001472074">
    <property type="component" value="Chromosome"/>
</dbReference>
<evidence type="ECO:0000313" key="12">
    <source>
        <dbReference type="Proteomes" id="UP001472074"/>
    </source>
</evidence>
<evidence type="ECO:0000256" key="2">
    <source>
        <dbReference type="ARBA" id="ARBA00022448"/>
    </source>
</evidence>
<organism evidence="11 12">
    <name type="scientific">Cytobacillus pseudoceanisediminis</name>
    <dbReference type="NCBI Taxonomy" id="3051614"/>
    <lineage>
        <taxon>Bacteria</taxon>
        <taxon>Bacillati</taxon>
        <taxon>Bacillota</taxon>
        <taxon>Bacilli</taxon>
        <taxon>Bacillales</taxon>
        <taxon>Bacillaceae</taxon>
        <taxon>Cytobacillus</taxon>
    </lineage>
</organism>
<dbReference type="InterPro" id="IPR004772">
    <property type="entry name" value="TrkH"/>
</dbReference>
<feature type="transmembrane region" description="Helical" evidence="10">
    <location>
        <begin position="21"/>
        <end position="43"/>
    </location>
</feature>
<keyword evidence="12" id="KW-1185">Reference proteome</keyword>
<name>A0ABZ2ZDM1_9BACI</name>
<feature type="transmembrane region" description="Helical" evidence="10">
    <location>
        <begin position="86"/>
        <end position="111"/>
    </location>
</feature>
<feature type="transmembrane region" description="Helical" evidence="10">
    <location>
        <begin position="202"/>
        <end position="222"/>
    </location>
</feature>
<protein>
    <submittedName>
        <fullName evidence="11">TrkH family potassium uptake protein</fullName>
    </submittedName>
</protein>
<keyword evidence="8" id="KW-0406">Ion transport</keyword>
<feature type="transmembrane region" description="Helical" evidence="10">
    <location>
        <begin position="309"/>
        <end position="336"/>
    </location>
</feature>
<keyword evidence="9 10" id="KW-0472">Membrane</keyword>
<feature type="transmembrane region" description="Helical" evidence="10">
    <location>
        <begin position="418"/>
        <end position="438"/>
    </location>
</feature>
<evidence type="ECO:0000256" key="6">
    <source>
        <dbReference type="ARBA" id="ARBA00022958"/>
    </source>
</evidence>
<reference evidence="11 12" key="1">
    <citation type="submission" date="2024-04" db="EMBL/GenBank/DDBJ databases">
        <title>Screening of coral probiotics and analysis of their probiotic properties.</title>
        <authorList>
            <person name="Wang S."/>
        </authorList>
    </citation>
    <scope>NUCLEOTIDE SEQUENCE [LARGE SCALE GENOMIC DNA]</scope>
    <source>
        <strain evidence="11 12">GXU-Z9</strain>
    </source>
</reference>
<keyword evidence="4" id="KW-0633">Potassium transport</keyword>
<keyword evidence="2" id="KW-0813">Transport</keyword>
<feature type="transmembrane region" description="Helical" evidence="10">
    <location>
        <begin position="234"/>
        <end position="259"/>
    </location>
</feature>
<evidence type="ECO:0000256" key="3">
    <source>
        <dbReference type="ARBA" id="ARBA00022475"/>
    </source>
</evidence>
<dbReference type="RefSeq" id="WP_226280747.1">
    <property type="nucleotide sequence ID" value="NZ_CP151651.1"/>
</dbReference>
<keyword evidence="3" id="KW-1003">Cell membrane</keyword>
<dbReference type="NCBIfam" id="TIGR00933">
    <property type="entry name" value="2a38"/>
    <property type="match status" value="1"/>
</dbReference>
<evidence type="ECO:0000256" key="5">
    <source>
        <dbReference type="ARBA" id="ARBA00022692"/>
    </source>
</evidence>
<dbReference type="InterPro" id="IPR003445">
    <property type="entry name" value="Cat_transpt"/>
</dbReference>
<evidence type="ECO:0000256" key="1">
    <source>
        <dbReference type="ARBA" id="ARBA00004651"/>
    </source>
</evidence>
<accession>A0ABZ2ZDM1</accession>